<sequence>MRAGSAGSRWWSGDYARWLVADTLGSAAAGVHMIATPLLALAVTGDPALAGVVGAATSATVVLATLPSGMIADRYPRRPVMVWGALATAAAYGTGVVLYSAGVLGTLPLVAVAAGGALAATLSAGATSAALRQIVPADRLPQAMSVTQGRDAAISLGAGPAAGALFALLPILPWLLSAVAQVGKGAASALLSQALDPGAPEADPPGRLQWLTAGLRVLLRVRLLGGLAVVAGVLNFAGSGVVLAVILGLRVDGQSPQVVGLTGTAMGAGALLGAVISGLCVSRVATGRLLIGGFLVQALALGSLPLVTAPAFTLLGLFVAFCAVPSVNAAAIGFVMAITPTRLQGRVGSAVSMLSLATTPAATLLAGWGVAEFGMRATVGAFAASFAVAILLAMASRIRSIPKPEAWERYGERHAGDLQD</sequence>
<keyword evidence="6 7" id="KW-0472">Membrane</keyword>
<feature type="transmembrane region" description="Helical" evidence="7">
    <location>
        <begin position="223"/>
        <end position="247"/>
    </location>
</feature>
<feature type="transmembrane region" description="Helical" evidence="7">
    <location>
        <begin position="350"/>
        <end position="371"/>
    </location>
</feature>
<evidence type="ECO:0000256" key="6">
    <source>
        <dbReference type="ARBA" id="ARBA00023136"/>
    </source>
</evidence>
<dbReference type="Proteomes" id="UP000280668">
    <property type="component" value="Unassembled WGS sequence"/>
</dbReference>
<evidence type="ECO:0000259" key="8">
    <source>
        <dbReference type="PROSITE" id="PS50850"/>
    </source>
</evidence>
<feature type="transmembrane region" description="Helical" evidence="7">
    <location>
        <begin position="289"/>
        <end position="308"/>
    </location>
</feature>
<evidence type="ECO:0000256" key="1">
    <source>
        <dbReference type="ARBA" id="ARBA00004651"/>
    </source>
</evidence>
<evidence type="ECO:0000313" key="9">
    <source>
        <dbReference type="EMBL" id="ROR72277.1"/>
    </source>
</evidence>
<keyword evidence="4 7" id="KW-0812">Transmembrane</keyword>
<proteinExistence type="predicted"/>
<reference evidence="9 10" key="1">
    <citation type="submission" date="2018-11" db="EMBL/GenBank/DDBJ databases">
        <title>Sequencing the genomes of 1000 actinobacteria strains.</title>
        <authorList>
            <person name="Klenk H.-P."/>
        </authorList>
    </citation>
    <scope>NUCLEOTIDE SEQUENCE [LARGE SCALE GENOMIC DNA]</scope>
    <source>
        <strain evidence="9 10">DSM 11294</strain>
    </source>
</reference>
<evidence type="ECO:0000256" key="7">
    <source>
        <dbReference type="SAM" id="Phobius"/>
    </source>
</evidence>
<dbReference type="InterPro" id="IPR036259">
    <property type="entry name" value="MFS_trans_sf"/>
</dbReference>
<keyword evidence="3" id="KW-1003">Cell membrane</keyword>
<evidence type="ECO:0000256" key="2">
    <source>
        <dbReference type="ARBA" id="ARBA00022448"/>
    </source>
</evidence>
<feature type="transmembrane region" description="Helical" evidence="7">
    <location>
        <begin position="48"/>
        <end position="68"/>
    </location>
</feature>
<protein>
    <submittedName>
        <fullName evidence="9">Putative MFS family arabinose efflux permease</fullName>
    </submittedName>
</protein>
<feature type="transmembrane region" description="Helical" evidence="7">
    <location>
        <begin position="259"/>
        <end position="282"/>
    </location>
</feature>
<dbReference type="Gene3D" id="1.20.1250.20">
    <property type="entry name" value="MFS general substrate transporter like domains"/>
    <property type="match status" value="1"/>
</dbReference>
<keyword evidence="2" id="KW-0813">Transport</keyword>
<dbReference type="Pfam" id="PF05977">
    <property type="entry name" value="MFS_3"/>
    <property type="match status" value="1"/>
</dbReference>
<dbReference type="PROSITE" id="PS50850">
    <property type="entry name" value="MFS"/>
    <property type="match status" value="1"/>
</dbReference>
<dbReference type="InterPro" id="IPR020846">
    <property type="entry name" value="MFS_dom"/>
</dbReference>
<feature type="transmembrane region" description="Helical" evidence="7">
    <location>
        <begin position="80"/>
        <end position="101"/>
    </location>
</feature>
<dbReference type="PANTHER" id="PTHR23513">
    <property type="entry name" value="INTEGRAL MEMBRANE EFFLUX PROTEIN-RELATED"/>
    <property type="match status" value="1"/>
</dbReference>
<organism evidence="9 10">
    <name type="scientific">Bogoriella caseilytica</name>
    <dbReference type="NCBI Taxonomy" id="56055"/>
    <lineage>
        <taxon>Bacteria</taxon>
        <taxon>Bacillati</taxon>
        <taxon>Actinomycetota</taxon>
        <taxon>Actinomycetes</taxon>
        <taxon>Micrococcales</taxon>
        <taxon>Bogoriellaceae</taxon>
        <taxon>Bogoriella</taxon>
    </lineage>
</organism>
<name>A0A3N2BAK7_9MICO</name>
<keyword evidence="5 7" id="KW-1133">Transmembrane helix</keyword>
<feature type="transmembrane region" description="Helical" evidence="7">
    <location>
        <begin position="20"/>
        <end position="42"/>
    </location>
</feature>
<dbReference type="EMBL" id="RKHK01000001">
    <property type="protein sequence ID" value="ROR72277.1"/>
    <property type="molecule type" value="Genomic_DNA"/>
</dbReference>
<feature type="transmembrane region" description="Helical" evidence="7">
    <location>
        <begin position="314"/>
        <end position="338"/>
    </location>
</feature>
<accession>A0A3N2BAK7</accession>
<feature type="transmembrane region" description="Helical" evidence="7">
    <location>
        <begin position="377"/>
        <end position="395"/>
    </location>
</feature>
<dbReference type="GO" id="GO:0022857">
    <property type="term" value="F:transmembrane transporter activity"/>
    <property type="evidence" value="ECO:0007669"/>
    <property type="project" value="InterPro"/>
</dbReference>
<dbReference type="RefSeq" id="WP_170163167.1">
    <property type="nucleotide sequence ID" value="NZ_RKHK01000001.1"/>
</dbReference>
<dbReference type="PANTHER" id="PTHR23513:SF6">
    <property type="entry name" value="MAJOR FACILITATOR SUPERFAMILY ASSOCIATED DOMAIN-CONTAINING PROTEIN"/>
    <property type="match status" value="1"/>
</dbReference>
<feature type="domain" description="Major facilitator superfamily (MFS) profile" evidence="8">
    <location>
        <begin position="1"/>
        <end position="401"/>
    </location>
</feature>
<evidence type="ECO:0000256" key="4">
    <source>
        <dbReference type="ARBA" id="ARBA00022692"/>
    </source>
</evidence>
<keyword evidence="10" id="KW-1185">Reference proteome</keyword>
<comment type="caution">
    <text evidence="9">The sequence shown here is derived from an EMBL/GenBank/DDBJ whole genome shotgun (WGS) entry which is preliminary data.</text>
</comment>
<dbReference type="GO" id="GO:0005886">
    <property type="term" value="C:plasma membrane"/>
    <property type="evidence" value="ECO:0007669"/>
    <property type="project" value="UniProtKB-SubCell"/>
</dbReference>
<dbReference type="AlphaFoldDB" id="A0A3N2BAK7"/>
<dbReference type="SUPFAM" id="SSF103473">
    <property type="entry name" value="MFS general substrate transporter"/>
    <property type="match status" value="1"/>
</dbReference>
<evidence type="ECO:0000256" key="5">
    <source>
        <dbReference type="ARBA" id="ARBA00022989"/>
    </source>
</evidence>
<evidence type="ECO:0000313" key="10">
    <source>
        <dbReference type="Proteomes" id="UP000280668"/>
    </source>
</evidence>
<comment type="subcellular location">
    <subcellularLocation>
        <location evidence="1">Cell membrane</location>
        <topology evidence="1">Multi-pass membrane protein</topology>
    </subcellularLocation>
</comment>
<dbReference type="CDD" id="cd06173">
    <property type="entry name" value="MFS_MefA_like"/>
    <property type="match status" value="1"/>
</dbReference>
<gene>
    <name evidence="9" type="ORF">EDD31_0627</name>
</gene>
<feature type="transmembrane region" description="Helical" evidence="7">
    <location>
        <begin position="107"/>
        <end position="131"/>
    </location>
</feature>
<evidence type="ECO:0000256" key="3">
    <source>
        <dbReference type="ARBA" id="ARBA00022475"/>
    </source>
</evidence>
<dbReference type="InterPro" id="IPR010290">
    <property type="entry name" value="TM_effector"/>
</dbReference>